<gene>
    <name evidence="4" type="ORF">V1633_14300</name>
</gene>
<feature type="compositionally biased region" description="Low complexity" evidence="2">
    <location>
        <begin position="31"/>
        <end position="41"/>
    </location>
</feature>
<reference evidence="4 5" key="1">
    <citation type="submission" date="2024-01" db="EMBL/GenBank/DDBJ databases">
        <title>Genome insights into Plantactinospora sonchi sp. nov.</title>
        <authorList>
            <person name="Wang L."/>
        </authorList>
    </citation>
    <scope>NUCLEOTIDE SEQUENCE [LARGE SCALE GENOMIC DNA]</scope>
    <source>
        <strain evidence="4 5">NEAU-QY2</strain>
    </source>
</reference>
<organism evidence="4 5">
    <name type="scientific">Plantactinospora sonchi</name>
    <dbReference type="NCBI Taxonomy" id="1544735"/>
    <lineage>
        <taxon>Bacteria</taxon>
        <taxon>Bacillati</taxon>
        <taxon>Actinomycetota</taxon>
        <taxon>Actinomycetes</taxon>
        <taxon>Micromonosporales</taxon>
        <taxon>Micromonosporaceae</taxon>
        <taxon>Plantactinospora</taxon>
    </lineage>
</organism>
<evidence type="ECO:0000313" key="4">
    <source>
        <dbReference type="EMBL" id="MEE6259655.1"/>
    </source>
</evidence>
<keyword evidence="5" id="KW-1185">Reference proteome</keyword>
<dbReference type="Proteomes" id="UP001332243">
    <property type="component" value="Unassembled WGS sequence"/>
</dbReference>
<name>A0ABU7RT92_9ACTN</name>
<dbReference type="InterPro" id="IPR016039">
    <property type="entry name" value="Thiolase-like"/>
</dbReference>
<evidence type="ECO:0000256" key="1">
    <source>
        <dbReference type="ARBA" id="ARBA00022679"/>
    </source>
</evidence>
<sequence length="345" mass="34305">MDVVVSGLAAVGVGLDSVADLLAGTPDDGRPGACPAGPDTGPAGGPVRPADPTRRLSGRGMRYKDRATKLALVAGRDALTDAGLLADDLLTVPGESVGVVVSTNYGNVDTVCEAVATIAEHTYLGTSPMALPATSSNVTASWLAITHGLRGANLTLCNGSTSGLDAVFWAGLLIRSGRIRAALVVGVEPVNDPVRYVTGGGAPTATTRLLDGAAAVVLESADAARERGRAPLVALGPYARRAEPAAAVAAVRQAEPRPVGLWYVPGPAPFGDGPGSGVGPPAARVHDLTRRFGDCSGALGVLQCAAGAAWLAAHPTEAVLATAGTGDRGGEDAAAALILTPAGTP</sequence>
<dbReference type="InterPro" id="IPR014030">
    <property type="entry name" value="Ketoacyl_synth_N"/>
</dbReference>
<dbReference type="PANTHER" id="PTHR11712">
    <property type="entry name" value="POLYKETIDE SYNTHASE-RELATED"/>
    <property type="match status" value="1"/>
</dbReference>
<comment type="caution">
    <text evidence="4">The sequence shown here is derived from an EMBL/GenBank/DDBJ whole genome shotgun (WGS) entry which is preliminary data.</text>
</comment>
<proteinExistence type="predicted"/>
<dbReference type="EMBL" id="JAZGQK010000012">
    <property type="protein sequence ID" value="MEE6259655.1"/>
    <property type="molecule type" value="Genomic_DNA"/>
</dbReference>
<evidence type="ECO:0000256" key="2">
    <source>
        <dbReference type="SAM" id="MobiDB-lite"/>
    </source>
</evidence>
<evidence type="ECO:0000259" key="3">
    <source>
        <dbReference type="Pfam" id="PF00109"/>
    </source>
</evidence>
<dbReference type="InterPro" id="IPR000794">
    <property type="entry name" value="Beta-ketoacyl_synthase"/>
</dbReference>
<protein>
    <submittedName>
        <fullName evidence="4">Beta-ketoacyl synthase N-terminal-like domain-containing protein</fullName>
    </submittedName>
</protein>
<dbReference type="SUPFAM" id="SSF53901">
    <property type="entry name" value="Thiolase-like"/>
    <property type="match status" value="1"/>
</dbReference>
<feature type="domain" description="Beta-ketoacyl synthase-like N-terminal" evidence="3">
    <location>
        <begin position="58"/>
        <end position="198"/>
    </location>
</feature>
<evidence type="ECO:0000313" key="5">
    <source>
        <dbReference type="Proteomes" id="UP001332243"/>
    </source>
</evidence>
<dbReference type="Pfam" id="PF00109">
    <property type="entry name" value="ketoacyl-synt"/>
    <property type="match status" value="1"/>
</dbReference>
<feature type="region of interest" description="Disordered" evidence="2">
    <location>
        <begin position="24"/>
        <end position="58"/>
    </location>
</feature>
<dbReference type="RefSeq" id="WP_331214781.1">
    <property type="nucleotide sequence ID" value="NZ_JAZGQK010000012.1"/>
</dbReference>
<dbReference type="PANTHER" id="PTHR11712:SF336">
    <property type="entry name" value="3-OXOACYL-[ACYL-CARRIER-PROTEIN] SYNTHASE, MITOCHONDRIAL"/>
    <property type="match status" value="1"/>
</dbReference>
<accession>A0ABU7RT92</accession>
<dbReference type="Gene3D" id="3.40.47.10">
    <property type="match status" value="1"/>
</dbReference>
<keyword evidence="1" id="KW-0808">Transferase</keyword>